<dbReference type="FunFam" id="3.20.20.70:FF:000090">
    <property type="entry name" value="Nicotinate-nucleotide pyrophosphorylase [carboxylating]"/>
    <property type="match status" value="1"/>
</dbReference>
<evidence type="ECO:0000256" key="5">
    <source>
        <dbReference type="ARBA" id="ARBA00011944"/>
    </source>
</evidence>
<dbReference type="SUPFAM" id="SSF54675">
    <property type="entry name" value="Nicotinate/Quinolinate PRTase N-terminal domain-like"/>
    <property type="match status" value="1"/>
</dbReference>
<dbReference type="CDD" id="cd01572">
    <property type="entry name" value="QPRTase"/>
    <property type="match status" value="1"/>
</dbReference>
<gene>
    <name evidence="14" type="ORF">DFQ27_008540</name>
</gene>
<sequence length="523" mass="57809">MDANWGSKLGLVADSTLVTVYERNRCKSNGLNYETQDKTIEKNLARLKDGIQELEADLSRSEEEGTLSSKQLQEREDTLIKLQQQVEKLEALFQHQDDSNAREILLGRTQTTITRTSSRTVRFSDTVVETDSMDNTQVLQLQQRIVEDQDAHLDRLSESLGRQAEVGLMIGDELDMHVELLDDTENLVDRTAQRLGRASKRITNTSTCFSSHLDLTTTTTTTTTSTSMTITTASPNLGHLLPPNWKAKITEWLQEDIPSFDYGGYVVGEKETVAILYGKSEGIVAGVPFFTEVFEQLGCRVEWHVKEGEVLKPIQECAHVYGPVRQLLIGERTALNLMARCSGIASQAHRVRLLKDKNGFKGVIAGTRKTTPGFRLVEKYGMLVGGADTHRMDLSTMIMLKDNHVWSTGSITNAVAKAKSVGGFSLKIEVECRSEAEADEAIAAGADIIMLDNFEGDALKAAAASIKSRWAAKGRQVLVECSGGVTEHNIEEYFCDSIDIISMGSMTQGVSFVDFSLKVQKDK</sequence>
<dbReference type="AlphaFoldDB" id="A0A9P6QFQ1"/>
<dbReference type="InterPro" id="IPR027277">
    <property type="entry name" value="NadC/ModD"/>
</dbReference>
<comment type="catalytic activity">
    <reaction evidence="11">
        <text>nicotinate beta-D-ribonucleotide + CO2 + diphosphate = quinolinate + 5-phospho-alpha-D-ribose 1-diphosphate + 2 H(+)</text>
        <dbReference type="Rhea" id="RHEA:12733"/>
        <dbReference type="ChEBI" id="CHEBI:15378"/>
        <dbReference type="ChEBI" id="CHEBI:16526"/>
        <dbReference type="ChEBI" id="CHEBI:29959"/>
        <dbReference type="ChEBI" id="CHEBI:33019"/>
        <dbReference type="ChEBI" id="CHEBI:57502"/>
        <dbReference type="ChEBI" id="CHEBI:58017"/>
        <dbReference type="EC" id="2.4.2.19"/>
    </reaction>
</comment>
<evidence type="ECO:0000256" key="7">
    <source>
        <dbReference type="ARBA" id="ARBA00022642"/>
    </source>
</evidence>
<dbReference type="GO" id="GO:0005737">
    <property type="term" value="C:cytoplasm"/>
    <property type="evidence" value="ECO:0007669"/>
    <property type="project" value="TreeGrafter"/>
</dbReference>
<dbReference type="PANTHER" id="PTHR32179">
    <property type="entry name" value="NICOTINATE-NUCLEOTIDE PYROPHOSPHORYLASE [CARBOXYLATING]"/>
    <property type="match status" value="1"/>
</dbReference>
<dbReference type="GO" id="GO:0004514">
    <property type="term" value="F:nicotinate-nucleotide diphosphorylase (carboxylating) activity"/>
    <property type="evidence" value="ECO:0007669"/>
    <property type="project" value="UniProtKB-EC"/>
</dbReference>
<evidence type="ECO:0000256" key="3">
    <source>
        <dbReference type="ARBA" id="ARBA00009400"/>
    </source>
</evidence>
<protein>
    <recommendedName>
        <fullName evidence="6">Nicotinate-nucleotide pyrophosphorylase [carboxylating]</fullName>
        <ecNumber evidence="5">2.4.2.19</ecNumber>
    </recommendedName>
    <alternativeName>
        <fullName evidence="10">Quinolinate phosphoribosyltransferase [decarboxylating]</fullName>
    </alternativeName>
</protein>
<reference evidence="14" key="1">
    <citation type="journal article" date="2020" name="Fungal Divers.">
        <title>Resolving the Mortierellaceae phylogeny through synthesis of multi-gene phylogenetics and phylogenomics.</title>
        <authorList>
            <person name="Vandepol N."/>
            <person name="Liber J."/>
            <person name="Desiro A."/>
            <person name="Na H."/>
            <person name="Kennedy M."/>
            <person name="Barry K."/>
            <person name="Grigoriev I.V."/>
            <person name="Miller A.N."/>
            <person name="O'Donnell K."/>
            <person name="Stajich J.E."/>
            <person name="Bonito G."/>
        </authorList>
    </citation>
    <scope>NUCLEOTIDE SEQUENCE</scope>
    <source>
        <strain evidence="14">BC1065</strain>
    </source>
</reference>
<keyword evidence="12" id="KW-0175">Coiled coil</keyword>
<keyword evidence="8" id="KW-0328">Glycosyltransferase</keyword>
<dbReference type="SUPFAM" id="SSF58038">
    <property type="entry name" value="SNARE fusion complex"/>
    <property type="match status" value="1"/>
</dbReference>
<dbReference type="InterPro" id="IPR036068">
    <property type="entry name" value="Nicotinate_pribotase-like_C"/>
</dbReference>
<dbReference type="CDD" id="cd15859">
    <property type="entry name" value="SNARE_SYN8"/>
    <property type="match status" value="1"/>
</dbReference>
<dbReference type="NCBIfam" id="TIGR00078">
    <property type="entry name" value="nadC"/>
    <property type="match status" value="1"/>
</dbReference>
<evidence type="ECO:0000256" key="6">
    <source>
        <dbReference type="ARBA" id="ARBA00020990"/>
    </source>
</evidence>
<dbReference type="Gene3D" id="1.20.5.110">
    <property type="match status" value="1"/>
</dbReference>
<dbReference type="EC" id="2.4.2.19" evidence="5"/>
<name>A0A9P6QFQ1_9FUNG</name>
<dbReference type="Gene3D" id="3.20.20.70">
    <property type="entry name" value="Aldolase class I"/>
    <property type="match status" value="1"/>
</dbReference>
<dbReference type="InterPro" id="IPR002638">
    <property type="entry name" value="Quinolinate_PRibosylTrfase_C"/>
</dbReference>
<evidence type="ECO:0000313" key="14">
    <source>
        <dbReference type="EMBL" id="KAG0267637.1"/>
    </source>
</evidence>
<feature type="coiled-coil region" evidence="12">
    <location>
        <begin position="37"/>
        <end position="99"/>
    </location>
</feature>
<evidence type="ECO:0000313" key="15">
    <source>
        <dbReference type="Proteomes" id="UP000807716"/>
    </source>
</evidence>
<evidence type="ECO:0000256" key="10">
    <source>
        <dbReference type="ARBA" id="ARBA00033102"/>
    </source>
</evidence>
<proteinExistence type="inferred from homology"/>
<dbReference type="Gene3D" id="3.90.1170.20">
    <property type="entry name" value="Quinolinate phosphoribosyl transferase, N-terminal domain"/>
    <property type="match status" value="1"/>
</dbReference>
<dbReference type="SUPFAM" id="SSF51690">
    <property type="entry name" value="Nicotinate/Quinolinate PRTase C-terminal domain-like"/>
    <property type="match status" value="1"/>
</dbReference>
<organism evidence="14 15">
    <name type="scientific">Actinomortierella ambigua</name>
    <dbReference type="NCBI Taxonomy" id="1343610"/>
    <lineage>
        <taxon>Eukaryota</taxon>
        <taxon>Fungi</taxon>
        <taxon>Fungi incertae sedis</taxon>
        <taxon>Mucoromycota</taxon>
        <taxon>Mortierellomycotina</taxon>
        <taxon>Mortierellomycetes</taxon>
        <taxon>Mortierellales</taxon>
        <taxon>Mortierellaceae</taxon>
        <taxon>Actinomortierella</taxon>
    </lineage>
</organism>
<dbReference type="FunFam" id="3.90.1170.20:FF:000003">
    <property type="entry name" value="Nicotinate-nucleotide pyrophosphorylase [carboxylating]"/>
    <property type="match status" value="1"/>
</dbReference>
<evidence type="ECO:0000256" key="2">
    <source>
        <dbReference type="ARBA" id="ARBA00004893"/>
    </source>
</evidence>
<dbReference type="Pfam" id="PF02749">
    <property type="entry name" value="QRPTase_N"/>
    <property type="match status" value="1"/>
</dbReference>
<dbReference type="OrthoDB" id="10067394at2759"/>
<feature type="domain" description="T-SNARE coiled-coil homology" evidence="13">
    <location>
        <begin position="143"/>
        <end position="205"/>
    </location>
</feature>
<accession>A0A9P6QFQ1</accession>
<comment type="similarity">
    <text evidence="3">Belongs to the NadC/ModD family.</text>
</comment>
<evidence type="ECO:0000256" key="12">
    <source>
        <dbReference type="SAM" id="Coils"/>
    </source>
</evidence>
<evidence type="ECO:0000256" key="9">
    <source>
        <dbReference type="ARBA" id="ARBA00022679"/>
    </source>
</evidence>
<dbReference type="SMART" id="SM00397">
    <property type="entry name" value="t_SNARE"/>
    <property type="match status" value="1"/>
</dbReference>
<dbReference type="PANTHER" id="PTHR32179:SF3">
    <property type="entry name" value="NICOTINATE-NUCLEOTIDE PYROPHOSPHORYLASE [CARBOXYLATING]"/>
    <property type="match status" value="1"/>
</dbReference>
<evidence type="ECO:0000256" key="11">
    <source>
        <dbReference type="ARBA" id="ARBA00047445"/>
    </source>
</evidence>
<comment type="caution">
    <text evidence="14">The sequence shown here is derived from an EMBL/GenBank/DDBJ whole genome shotgun (WGS) entry which is preliminary data.</text>
</comment>
<keyword evidence="15" id="KW-1185">Reference proteome</keyword>
<dbReference type="InterPro" id="IPR013785">
    <property type="entry name" value="Aldolase_TIM"/>
</dbReference>
<dbReference type="InterPro" id="IPR004393">
    <property type="entry name" value="NadC"/>
</dbReference>
<dbReference type="Pfam" id="PF01729">
    <property type="entry name" value="QRPTase_C"/>
    <property type="match status" value="1"/>
</dbReference>
<evidence type="ECO:0000259" key="13">
    <source>
        <dbReference type="PROSITE" id="PS50192"/>
    </source>
</evidence>
<dbReference type="GO" id="GO:0009435">
    <property type="term" value="P:NAD+ biosynthetic process"/>
    <property type="evidence" value="ECO:0007669"/>
    <property type="project" value="InterPro"/>
</dbReference>
<dbReference type="InterPro" id="IPR000727">
    <property type="entry name" value="T_SNARE_dom"/>
</dbReference>
<comment type="subunit">
    <text evidence="4">Hexamer formed by 3 homodimers.</text>
</comment>
<comment type="function">
    <text evidence="1">Involved in the catabolism of quinolinic acid (QA).</text>
</comment>
<dbReference type="GO" id="GO:0034213">
    <property type="term" value="P:quinolinate catabolic process"/>
    <property type="evidence" value="ECO:0007669"/>
    <property type="project" value="TreeGrafter"/>
</dbReference>
<evidence type="ECO:0000256" key="8">
    <source>
        <dbReference type="ARBA" id="ARBA00022676"/>
    </source>
</evidence>
<evidence type="ECO:0000256" key="4">
    <source>
        <dbReference type="ARBA" id="ARBA00011218"/>
    </source>
</evidence>
<evidence type="ECO:0000256" key="1">
    <source>
        <dbReference type="ARBA" id="ARBA00003237"/>
    </source>
</evidence>
<dbReference type="Proteomes" id="UP000807716">
    <property type="component" value="Unassembled WGS sequence"/>
</dbReference>
<dbReference type="InterPro" id="IPR037128">
    <property type="entry name" value="Quinolinate_PRibosylTase_N_sf"/>
</dbReference>
<dbReference type="PROSITE" id="PS50192">
    <property type="entry name" value="T_SNARE"/>
    <property type="match status" value="1"/>
</dbReference>
<comment type="pathway">
    <text evidence="2">Cofactor biosynthesis; NAD(+) biosynthesis; nicotinate D-ribonucleotide from quinolinate: step 1/1.</text>
</comment>
<keyword evidence="9" id="KW-0808">Transferase</keyword>
<keyword evidence="7" id="KW-0662">Pyridine nucleotide biosynthesis</keyword>
<dbReference type="InterPro" id="IPR022412">
    <property type="entry name" value="Quinolinate_PRibosylTrfase_N"/>
</dbReference>
<dbReference type="EMBL" id="JAAAJB010000072">
    <property type="protein sequence ID" value="KAG0267637.1"/>
    <property type="molecule type" value="Genomic_DNA"/>
</dbReference>